<evidence type="ECO:0000313" key="9">
    <source>
        <dbReference type="EMBL" id="MDL2058500.1"/>
    </source>
</evidence>
<evidence type="ECO:0000256" key="2">
    <source>
        <dbReference type="ARBA" id="ARBA00022603"/>
    </source>
</evidence>
<dbReference type="Pfam" id="PF22458">
    <property type="entry name" value="RsmF-B_ferredox"/>
    <property type="match status" value="1"/>
</dbReference>
<evidence type="ECO:0000256" key="7">
    <source>
        <dbReference type="SAM" id="MobiDB-lite"/>
    </source>
</evidence>
<comment type="caution">
    <text evidence="6">Lacks conserved residue(s) required for the propagation of feature annotation.</text>
</comment>
<organism evidence="9 10">
    <name type="scientific">Mesosutterella faecium</name>
    <dbReference type="NCBI Taxonomy" id="2925194"/>
    <lineage>
        <taxon>Bacteria</taxon>
        <taxon>Pseudomonadati</taxon>
        <taxon>Pseudomonadota</taxon>
        <taxon>Betaproteobacteria</taxon>
        <taxon>Burkholderiales</taxon>
        <taxon>Sutterellaceae</taxon>
        <taxon>Mesosutterella</taxon>
    </lineage>
</organism>
<feature type="domain" description="SAM-dependent MTase RsmB/NOP-type" evidence="8">
    <location>
        <begin position="185"/>
        <end position="468"/>
    </location>
</feature>
<reference evidence="9" key="1">
    <citation type="submission" date="2023-03" db="EMBL/GenBank/DDBJ databases">
        <title>Mesosutterella sp. nov. isolated from porcine feces.</title>
        <authorList>
            <person name="Yu S."/>
        </authorList>
    </citation>
    <scope>NUCLEOTIDE SEQUENCE</scope>
    <source>
        <strain evidence="9">AGMB02718</strain>
    </source>
</reference>
<evidence type="ECO:0000256" key="4">
    <source>
        <dbReference type="ARBA" id="ARBA00022691"/>
    </source>
</evidence>
<dbReference type="EMBL" id="JAKZJU020000001">
    <property type="protein sequence ID" value="MDL2058500.1"/>
    <property type="molecule type" value="Genomic_DNA"/>
</dbReference>
<feature type="active site" description="Nucleophile" evidence="6">
    <location>
        <position position="399"/>
    </location>
</feature>
<dbReference type="PANTHER" id="PTHR22807:SF53">
    <property type="entry name" value="RIBOSOMAL RNA SMALL SUBUNIT METHYLTRANSFERASE B-RELATED"/>
    <property type="match status" value="1"/>
</dbReference>
<dbReference type="InterPro" id="IPR049560">
    <property type="entry name" value="MeTrfase_RsmB-F_NOP2_cat"/>
</dbReference>
<dbReference type="InterPro" id="IPR029063">
    <property type="entry name" value="SAM-dependent_MTases_sf"/>
</dbReference>
<dbReference type="InterPro" id="IPR001678">
    <property type="entry name" value="MeTrfase_RsmB-F_NOP2_dom"/>
</dbReference>
<accession>A0ABT7IKJ0</accession>
<evidence type="ECO:0000256" key="1">
    <source>
        <dbReference type="ARBA" id="ARBA00007494"/>
    </source>
</evidence>
<dbReference type="EC" id="2.1.1.-" evidence="9"/>
<dbReference type="Gene3D" id="3.30.70.1170">
    <property type="entry name" value="Sun protein, domain 3"/>
    <property type="match status" value="1"/>
</dbReference>
<dbReference type="InterPro" id="IPR054728">
    <property type="entry name" value="RsmB-like_ferredoxin"/>
</dbReference>
<dbReference type="Pfam" id="PF01189">
    <property type="entry name" value="Methyltr_RsmB-F"/>
    <property type="match status" value="1"/>
</dbReference>
<keyword evidence="4 6" id="KW-0949">S-adenosyl-L-methionine</keyword>
<feature type="binding site" evidence="6">
    <location>
        <position position="346"/>
    </location>
    <ligand>
        <name>S-adenosyl-L-methionine</name>
        <dbReference type="ChEBI" id="CHEBI:59789"/>
    </ligand>
</feature>
<dbReference type="CDD" id="cd02440">
    <property type="entry name" value="AdoMet_MTases"/>
    <property type="match status" value="1"/>
</dbReference>
<evidence type="ECO:0000256" key="3">
    <source>
        <dbReference type="ARBA" id="ARBA00022679"/>
    </source>
</evidence>
<evidence type="ECO:0000259" key="8">
    <source>
        <dbReference type="PROSITE" id="PS51686"/>
    </source>
</evidence>
<dbReference type="SUPFAM" id="SSF48013">
    <property type="entry name" value="NusB-like"/>
    <property type="match status" value="1"/>
</dbReference>
<feature type="binding site" evidence="6">
    <location>
        <position position="327"/>
    </location>
    <ligand>
        <name>S-adenosyl-L-methionine</name>
        <dbReference type="ChEBI" id="CHEBI:59789"/>
    </ligand>
</feature>
<dbReference type="InterPro" id="IPR023267">
    <property type="entry name" value="RCMT"/>
</dbReference>
<keyword evidence="2 6" id="KW-0489">Methyltransferase</keyword>
<dbReference type="PROSITE" id="PS01153">
    <property type="entry name" value="NOL1_NOP2_SUN"/>
    <property type="match status" value="1"/>
</dbReference>
<evidence type="ECO:0000313" key="10">
    <source>
        <dbReference type="Proteomes" id="UP001165481"/>
    </source>
</evidence>
<feature type="binding site" evidence="6">
    <location>
        <position position="299"/>
    </location>
    <ligand>
        <name>S-adenosyl-L-methionine</name>
        <dbReference type="ChEBI" id="CHEBI:59789"/>
    </ligand>
</feature>
<comment type="caution">
    <text evidence="9">The sequence shown here is derived from an EMBL/GenBank/DDBJ whole genome shotgun (WGS) entry which is preliminary data.</text>
</comment>
<protein>
    <submittedName>
        <fullName evidence="9">RsmB/NOP family class I SAM-dependent RNA methyltransferase</fullName>
        <ecNumber evidence="9">2.1.1.-</ecNumber>
    </submittedName>
</protein>
<dbReference type="RefSeq" id="WP_243377157.1">
    <property type="nucleotide sequence ID" value="NZ_JAKZJU020000001.1"/>
</dbReference>
<dbReference type="PANTHER" id="PTHR22807">
    <property type="entry name" value="NOP2 YEAST -RELATED NOL1/NOP2/FMU SUN DOMAIN-CONTAINING"/>
    <property type="match status" value="1"/>
</dbReference>
<keyword evidence="3 6" id="KW-0808">Transferase</keyword>
<dbReference type="SUPFAM" id="SSF53335">
    <property type="entry name" value="S-adenosyl-L-methionine-dependent methyltransferases"/>
    <property type="match status" value="1"/>
</dbReference>
<keyword evidence="10" id="KW-1185">Reference proteome</keyword>
<sequence length="485" mass="52466">MPGQRNRHFEGRAGARGKGRGASRPRAAGAGRPGGGRGPRGEAVAGTPFIVGHLADALHMVLKLDGPADVLLSLYFRKNHELGSRDRGLVAETVYYALRHLASIAWAMAPAVPERSPRLAALVALALRFGRGQISEAAAGRDAAALDAVLAKAKDVSEAPAPVRAELPDWLYDRIRAQYPDAEAFFRAIAQPAPLDLRVNSLKADPKSVAEEFAERGVQASPMHYSPDGLRLAEKVGIGSWPVYREGRVDIQDEGSQLIARLLAPCRRLMVCDFCAGAGGKTLAIGALMKSTGSLYAFDVNAKRLAGMVPRLRRSGLTNVHPIAIRDEYDRRLGRLIGKFDRVLVDAPCTGTGTLRRNPDLRWRLSVAELERINAVQASVIRSAARLVKKGGRLVYATCSVLREENQGVVEAFLAEHPEFELRSAPDILAAQKVPFTAEERERMGSYFVMLPQANATDGFFSAVLERVAEDPARAAHEGGAPRGR</sequence>
<evidence type="ECO:0000256" key="5">
    <source>
        <dbReference type="ARBA" id="ARBA00022884"/>
    </source>
</evidence>
<keyword evidence="5 6" id="KW-0694">RNA-binding</keyword>
<name>A0ABT7IKJ0_9BURK</name>
<dbReference type="PRINTS" id="PR02008">
    <property type="entry name" value="RCMTFAMILY"/>
</dbReference>
<feature type="region of interest" description="Disordered" evidence="7">
    <location>
        <begin position="1"/>
        <end position="41"/>
    </location>
</feature>
<dbReference type="GO" id="GO:0008168">
    <property type="term" value="F:methyltransferase activity"/>
    <property type="evidence" value="ECO:0007669"/>
    <property type="project" value="UniProtKB-KW"/>
</dbReference>
<comment type="similarity">
    <text evidence="1 6">Belongs to the class I-like SAM-binding methyltransferase superfamily. RsmB/NOP family.</text>
</comment>
<dbReference type="Gene3D" id="3.40.50.150">
    <property type="entry name" value="Vaccinia Virus protein VP39"/>
    <property type="match status" value="1"/>
</dbReference>
<dbReference type="GO" id="GO:0032259">
    <property type="term" value="P:methylation"/>
    <property type="evidence" value="ECO:0007669"/>
    <property type="project" value="UniProtKB-KW"/>
</dbReference>
<dbReference type="Proteomes" id="UP001165481">
    <property type="component" value="Unassembled WGS sequence"/>
</dbReference>
<proteinExistence type="inferred from homology"/>
<evidence type="ECO:0000256" key="6">
    <source>
        <dbReference type="PROSITE-ProRule" id="PRU01023"/>
    </source>
</evidence>
<gene>
    <name evidence="9" type="ORF">MUN46_000800</name>
</gene>
<dbReference type="PROSITE" id="PS51686">
    <property type="entry name" value="SAM_MT_RSMB_NOP"/>
    <property type="match status" value="1"/>
</dbReference>
<dbReference type="InterPro" id="IPR035926">
    <property type="entry name" value="NusB-like_sf"/>
</dbReference>
<dbReference type="InterPro" id="IPR018314">
    <property type="entry name" value="RsmB/NOL1/NOP2-like_CS"/>
</dbReference>